<accession>A0A1V4I559</accession>
<comment type="caution">
    <text evidence="6">The sequence shown here is derived from an EMBL/GenBank/DDBJ whole genome shotgun (WGS) entry which is preliminary data.</text>
</comment>
<dbReference type="Pfam" id="PF00005">
    <property type="entry name" value="ABC_tran"/>
    <property type="match status" value="1"/>
</dbReference>
<dbReference type="InterPro" id="IPR003593">
    <property type="entry name" value="AAA+_ATPase"/>
</dbReference>
<comment type="similarity">
    <text evidence="1">Belongs to the ABC transporter superfamily.</text>
</comment>
<evidence type="ECO:0000313" key="6">
    <source>
        <dbReference type="EMBL" id="OPJ55111.1"/>
    </source>
</evidence>
<dbReference type="PANTHER" id="PTHR43335:SF4">
    <property type="entry name" value="ABC TRANSPORTER, ATP-BINDING PROTEIN"/>
    <property type="match status" value="1"/>
</dbReference>
<sequence length="314" mass="35440">MKCTEILRLNKLNKSFGKKRIIKDFSLQLDESKIMGLVGPNGAGKTTIMKMLVGLIKPAGGDINICGYNIKDDYAKAIRNVGAIIEVPQFYKYMTAYQNLMQYARMYNLPKSRVFEVLKIVGLDHRMNDKVRKYSLGMNQRLGIAQAILHEPKLLILDEPTNGLDTAAVIELRAYLKKIVQHEHCSVLISSHILSEMEKLCDEIAIIQNGELIGVKNTSGAIEDSMTDAIELMINFKVKSIDNIDWILSKNPYSRNYKIQQNFIIFKSTIDSIPKINEYLVKNNIPVYEIKTEVSSLESIFMNVTGGNGNEKIG</sequence>
<feature type="domain" description="ABC transporter" evidence="5">
    <location>
        <begin position="7"/>
        <end position="234"/>
    </location>
</feature>
<dbReference type="EC" id="3.6.3.-" evidence="6"/>
<dbReference type="STRING" id="1450648.CLORY_44750"/>
<dbReference type="PANTHER" id="PTHR43335">
    <property type="entry name" value="ABC TRANSPORTER, ATP-BINDING PROTEIN"/>
    <property type="match status" value="1"/>
</dbReference>
<keyword evidence="7" id="KW-1185">Reference proteome</keyword>
<dbReference type="SUPFAM" id="SSF52540">
    <property type="entry name" value="P-loop containing nucleoside triphosphate hydrolases"/>
    <property type="match status" value="1"/>
</dbReference>
<organism evidence="6 7">
    <name type="scientific">Clostridium oryzae</name>
    <dbReference type="NCBI Taxonomy" id="1450648"/>
    <lineage>
        <taxon>Bacteria</taxon>
        <taxon>Bacillati</taxon>
        <taxon>Bacillota</taxon>
        <taxon>Clostridia</taxon>
        <taxon>Eubacteriales</taxon>
        <taxon>Clostridiaceae</taxon>
        <taxon>Clostridium</taxon>
    </lineage>
</organism>
<dbReference type="GO" id="GO:0016887">
    <property type="term" value="F:ATP hydrolysis activity"/>
    <property type="evidence" value="ECO:0007669"/>
    <property type="project" value="InterPro"/>
</dbReference>
<keyword evidence="2" id="KW-0813">Transport</keyword>
<dbReference type="InterPro" id="IPR027417">
    <property type="entry name" value="P-loop_NTPase"/>
</dbReference>
<dbReference type="SMART" id="SM00382">
    <property type="entry name" value="AAA"/>
    <property type="match status" value="1"/>
</dbReference>
<dbReference type="EMBL" id="MZGV01000119">
    <property type="protein sequence ID" value="OPJ55111.1"/>
    <property type="molecule type" value="Genomic_DNA"/>
</dbReference>
<dbReference type="AlphaFoldDB" id="A0A1V4I559"/>
<proteinExistence type="inferred from homology"/>
<dbReference type="InterPro" id="IPR003439">
    <property type="entry name" value="ABC_transporter-like_ATP-bd"/>
</dbReference>
<keyword evidence="6" id="KW-0378">Hydrolase</keyword>
<evidence type="ECO:0000256" key="2">
    <source>
        <dbReference type="ARBA" id="ARBA00022448"/>
    </source>
</evidence>
<evidence type="ECO:0000313" key="7">
    <source>
        <dbReference type="Proteomes" id="UP000190080"/>
    </source>
</evidence>
<evidence type="ECO:0000256" key="4">
    <source>
        <dbReference type="ARBA" id="ARBA00022840"/>
    </source>
</evidence>
<evidence type="ECO:0000256" key="1">
    <source>
        <dbReference type="ARBA" id="ARBA00005417"/>
    </source>
</evidence>
<dbReference type="GO" id="GO:0005524">
    <property type="term" value="F:ATP binding"/>
    <property type="evidence" value="ECO:0007669"/>
    <property type="project" value="UniProtKB-KW"/>
</dbReference>
<gene>
    <name evidence="6" type="primary">yxlF_20</name>
    <name evidence="6" type="ORF">CLORY_44750</name>
</gene>
<keyword evidence="3" id="KW-0547">Nucleotide-binding</keyword>
<name>A0A1V4I559_9CLOT</name>
<dbReference type="Gene3D" id="3.40.50.300">
    <property type="entry name" value="P-loop containing nucleotide triphosphate hydrolases"/>
    <property type="match status" value="1"/>
</dbReference>
<keyword evidence="4 6" id="KW-0067">ATP-binding</keyword>
<dbReference type="Proteomes" id="UP000190080">
    <property type="component" value="Unassembled WGS sequence"/>
</dbReference>
<evidence type="ECO:0000256" key="3">
    <source>
        <dbReference type="ARBA" id="ARBA00022741"/>
    </source>
</evidence>
<evidence type="ECO:0000259" key="5">
    <source>
        <dbReference type="PROSITE" id="PS50893"/>
    </source>
</evidence>
<reference evidence="6 7" key="1">
    <citation type="submission" date="2017-03" db="EMBL/GenBank/DDBJ databases">
        <title>Genome sequence of Clostridium oryzae DSM 28571.</title>
        <authorList>
            <person name="Poehlein A."/>
            <person name="Daniel R."/>
        </authorList>
    </citation>
    <scope>NUCLEOTIDE SEQUENCE [LARGE SCALE GENOMIC DNA]</scope>
    <source>
        <strain evidence="6 7">DSM 28571</strain>
    </source>
</reference>
<dbReference type="PROSITE" id="PS50893">
    <property type="entry name" value="ABC_TRANSPORTER_2"/>
    <property type="match status" value="1"/>
</dbReference>
<protein>
    <submittedName>
        <fullName evidence="6">Putative ABC transporter ATP-binding protein YxlF</fullName>
        <ecNumber evidence="6">3.6.3.-</ecNumber>
    </submittedName>
</protein>